<dbReference type="AlphaFoldDB" id="A0A4R6IA30"/>
<evidence type="ECO:0000313" key="1">
    <source>
        <dbReference type="EMBL" id="TDO19040.1"/>
    </source>
</evidence>
<evidence type="ECO:0000313" key="2">
    <source>
        <dbReference type="Proteomes" id="UP000295499"/>
    </source>
</evidence>
<organism evidence="1 2">
    <name type="scientific">Pedobacter duraquae</name>
    <dbReference type="NCBI Taxonomy" id="425511"/>
    <lineage>
        <taxon>Bacteria</taxon>
        <taxon>Pseudomonadati</taxon>
        <taxon>Bacteroidota</taxon>
        <taxon>Sphingobacteriia</taxon>
        <taxon>Sphingobacteriales</taxon>
        <taxon>Sphingobacteriaceae</taxon>
        <taxon>Pedobacter</taxon>
    </lineage>
</organism>
<name>A0A4R6IA30_9SPHI</name>
<comment type="caution">
    <text evidence="1">The sequence shown here is derived from an EMBL/GenBank/DDBJ whole genome shotgun (WGS) entry which is preliminary data.</text>
</comment>
<sequence>MNRWEYYAQKKPWLNGQGLYKILACFSFYKLRLVTLCLQLVFYHLNTHRHQQ</sequence>
<reference evidence="1 2" key="1">
    <citation type="submission" date="2019-03" db="EMBL/GenBank/DDBJ databases">
        <title>Genomic Encyclopedia of Archaeal and Bacterial Type Strains, Phase II (KMG-II): from individual species to whole genera.</title>
        <authorList>
            <person name="Goeker M."/>
        </authorList>
    </citation>
    <scope>NUCLEOTIDE SEQUENCE [LARGE SCALE GENOMIC DNA]</scope>
    <source>
        <strain evidence="1 2">DSM 19034</strain>
    </source>
</reference>
<proteinExistence type="predicted"/>
<gene>
    <name evidence="1" type="ORF">CLV32_4662</name>
</gene>
<dbReference type="Proteomes" id="UP000295499">
    <property type="component" value="Unassembled WGS sequence"/>
</dbReference>
<dbReference type="EMBL" id="SNWM01000008">
    <property type="protein sequence ID" value="TDO19040.1"/>
    <property type="molecule type" value="Genomic_DNA"/>
</dbReference>
<accession>A0A4R6IA30</accession>
<protein>
    <submittedName>
        <fullName evidence="1">Uncharacterized protein</fullName>
    </submittedName>
</protein>
<keyword evidence="2" id="KW-1185">Reference proteome</keyword>